<evidence type="ECO:0000313" key="4">
    <source>
        <dbReference type="WBParaSite" id="HPBE_0000534001-mRNA-1"/>
    </source>
</evidence>
<accession>A0A183FFM2</accession>
<evidence type="ECO:0000256" key="1">
    <source>
        <dbReference type="SAM" id="MobiDB-lite"/>
    </source>
</evidence>
<dbReference type="EMBL" id="UZAH01025453">
    <property type="protein sequence ID" value="VDO64203.1"/>
    <property type="molecule type" value="Genomic_DNA"/>
</dbReference>
<dbReference type="OrthoDB" id="5853592at2759"/>
<sequence length="108" mass="12256">MDEDQVPSAGIQKTYYRSHPTCVWDSKDVQKTSSNVRWDSDDVLKTSFNVRRYSEDVPQTSNLLSDSKYGEPIGEEPVKKESAKRDHLRGNKRSPVFSLNVVQCASGF</sequence>
<feature type="region of interest" description="Disordered" evidence="1">
    <location>
        <begin position="59"/>
        <end position="91"/>
    </location>
</feature>
<organism evidence="3 4">
    <name type="scientific">Heligmosomoides polygyrus</name>
    <name type="common">Parasitic roundworm</name>
    <dbReference type="NCBI Taxonomy" id="6339"/>
    <lineage>
        <taxon>Eukaryota</taxon>
        <taxon>Metazoa</taxon>
        <taxon>Ecdysozoa</taxon>
        <taxon>Nematoda</taxon>
        <taxon>Chromadorea</taxon>
        <taxon>Rhabditida</taxon>
        <taxon>Rhabditina</taxon>
        <taxon>Rhabditomorpha</taxon>
        <taxon>Strongyloidea</taxon>
        <taxon>Heligmosomidae</taxon>
        <taxon>Heligmosomoides</taxon>
    </lineage>
</organism>
<proteinExistence type="predicted"/>
<name>A0A183FFM2_HELPZ</name>
<dbReference type="Proteomes" id="UP000050761">
    <property type="component" value="Unassembled WGS sequence"/>
</dbReference>
<evidence type="ECO:0000313" key="2">
    <source>
        <dbReference type="EMBL" id="VDO64203.1"/>
    </source>
</evidence>
<reference evidence="2 3" key="1">
    <citation type="submission" date="2018-11" db="EMBL/GenBank/DDBJ databases">
        <authorList>
            <consortium name="Pathogen Informatics"/>
        </authorList>
    </citation>
    <scope>NUCLEOTIDE SEQUENCE [LARGE SCALE GENOMIC DNA]</scope>
</reference>
<dbReference type="WBParaSite" id="HPBE_0000534001-mRNA-1">
    <property type="protein sequence ID" value="HPBE_0000534001-mRNA-1"/>
    <property type="gene ID" value="HPBE_0000534001"/>
</dbReference>
<reference evidence="4" key="2">
    <citation type="submission" date="2019-09" db="UniProtKB">
        <authorList>
            <consortium name="WormBaseParasite"/>
        </authorList>
    </citation>
    <scope>IDENTIFICATION</scope>
</reference>
<dbReference type="AlphaFoldDB" id="A0A183FFM2"/>
<feature type="compositionally biased region" description="Basic and acidic residues" evidence="1">
    <location>
        <begin position="76"/>
        <end position="89"/>
    </location>
</feature>
<keyword evidence="3" id="KW-1185">Reference proteome</keyword>
<accession>A0A3P7YHN0</accession>
<gene>
    <name evidence="2" type="ORF">HPBE_LOCUS5341</name>
</gene>
<protein>
    <submittedName>
        <fullName evidence="4">Protein aurora borealis</fullName>
    </submittedName>
</protein>
<evidence type="ECO:0000313" key="3">
    <source>
        <dbReference type="Proteomes" id="UP000050761"/>
    </source>
</evidence>